<dbReference type="Pfam" id="PF18146">
    <property type="entry name" value="CinA_KH"/>
    <property type="match status" value="1"/>
</dbReference>
<dbReference type="PIRSF" id="PIRSF006728">
    <property type="entry name" value="CinA"/>
    <property type="match status" value="1"/>
</dbReference>
<protein>
    <recommendedName>
        <fullName evidence="1">CinA-like protein</fullName>
    </recommendedName>
</protein>
<dbReference type="RefSeq" id="WP_048642595.1">
    <property type="nucleotide sequence ID" value="NZ_CP012040.1"/>
</dbReference>
<dbReference type="InterPro" id="IPR036653">
    <property type="entry name" value="CinA-like_C"/>
</dbReference>
<dbReference type="OrthoDB" id="9801454at2"/>
<dbReference type="HAMAP" id="MF_00226_B">
    <property type="entry name" value="CinA_B"/>
    <property type="match status" value="1"/>
</dbReference>
<keyword evidence="4" id="KW-1185">Reference proteome</keyword>
<dbReference type="SMART" id="SM00852">
    <property type="entry name" value="MoCF_biosynth"/>
    <property type="match status" value="1"/>
</dbReference>
<dbReference type="Pfam" id="PF00994">
    <property type="entry name" value="MoCF_biosynth"/>
    <property type="match status" value="1"/>
</dbReference>
<dbReference type="NCBIfam" id="TIGR00200">
    <property type="entry name" value="cinA_nterm"/>
    <property type="match status" value="1"/>
</dbReference>
<dbReference type="Pfam" id="PF02464">
    <property type="entry name" value="CinA"/>
    <property type="match status" value="1"/>
</dbReference>
<dbReference type="InterPro" id="IPR008136">
    <property type="entry name" value="CinA_C"/>
</dbReference>
<dbReference type="KEGG" id="camu:CA2015_2966"/>
<dbReference type="PANTHER" id="PTHR13939:SF0">
    <property type="entry name" value="NMN AMIDOHYDROLASE-LIKE PROTEIN YFAY"/>
    <property type="match status" value="1"/>
</dbReference>
<dbReference type="EMBL" id="CP012040">
    <property type="protein sequence ID" value="AKP52371.1"/>
    <property type="molecule type" value="Genomic_DNA"/>
</dbReference>
<name>A0A0H4PD50_9BACT</name>
<reference evidence="3 4" key="1">
    <citation type="submission" date="2015-07" db="EMBL/GenBank/DDBJ databases">
        <authorList>
            <person name="Kim K.M."/>
        </authorList>
    </citation>
    <scope>NUCLEOTIDE SEQUENCE [LARGE SCALE GENOMIC DNA]</scope>
    <source>
        <strain evidence="3 4">KCTC 12363</strain>
    </source>
</reference>
<dbReference type="Proteomes" id="UP000036520">
    <property type="component" value="Chromosome"/>
</dbReference>
<dbReference type="PANTHER" id="PTHR13939">
    <property type="entry name" value="NICOTINAMIDE-NUCLEOTIDE AMIDOHYDROLASE PNCC"/>
    <property type="match status" value="1"/>
</dbReference>
<dbReference type="NCBIfam" id="TIGR00199">
    <property type="entry name" value="PncC_domain"/>
    <property type="match status" value="1"/>
</dbReference>
<dbReference type="SUPFAM" id="SSF142433">
    <property type="entry name" value="CinA-like"/>
    <property type="match status" value="1"/>
</dbReference>
<dbReference type="Gene3D" id="3.40.980.10">
    <property type="entry name" value="MoaB/Mog-like domain"/>
    <property type="match status" value="1"/>
</dbReference>
<evidence type="ECO:0000259" key="2">
    <source>
        <dbReference type="SMART" id="SM00852"/>
    </source>
</evidence>
<accession>A0A0H4PD50</accession>
<comment type="similarity">
    <text evidence="1">Belongs to the CinA family.</text>
</comment>
<dbReference type="PATRIC" id="fig|320787.5.peg.3245"/>
<dbReference type="NCBIfam" id="TIGR00177">
    <property type="entry name" value="molyb_syn"/>
    <property type="match status" value="1"/>
</dbReference>
<gene>
    <name evidence="3" type="ORF">CA2015_2966</name>
</gene>
<dbReference type="InterPro" id="IPR001453">
    <property type="entry name" value="MoaB/Mog_dom"/>
</dbReference>
<evidence type="ECO:0000313" key="4">
    <source>
        <dbReference type="Proteomes" id="UP000036520"/>
    </source>
</evidence>
<dbReference type="Gene3D" id="3.90.950.20">
    <property type="entry name" value="CinA-like"/>
    <property type="match status" value="1"/>
</dbReference>
<dbReference type="InterPro" id="IPR041424">
    <property type="entry name" value="CinA_KH"/>
</dbReference>
<evidence type="ECO:0000256" key="1">
    <source>
        <dbReference type="HAMAP-Rule" id="MF_00226"/>
    </source>
</evidence>
<dbReference type="SUPFAM" id="SSF53218">
    <property type="entry name" value="Molybdenum cofactor biosynthesis proteins"/>
    <property type="match status" value="1"/>
</dbReference>
<feature type="domain" description="MoaB/Mog" evidence="2">
    <location>
        <begin position="8"/>
        <end position="175"/>
    </location>
</feature>
<dbReference type="CDD" id="cd00885">
    <property type="entry name" value="cinA"/>
    <property type="match status" value="1"/>
</dbReference>
<evidence type="ECO:0000313" key="3">
    <source>
        <dbReference type="EMBL" id="AKP52371.1"/>
    </source>
</evidence>
<dbReference type="Gene3D" id="3.30.70.2860">
    <property type="match status" value="1"/>
</dbReference>
<proteinExistence type="inferred from homology"/>
<organism evidence="3 4">
    <name type="scientific">Cyclobacterium amurskyense</name>
    <dbReference type="NCBI Taxonomy" id="320787"/>
    <lineage>
        <taxon>Bacteria</taxon>
        <taxon>Pseudomonadati</taxon>
        <taxon>Bacteroidota</taxon>
        <taxon>Cytophagia</taxon>
        <taxon>Cytophagales</taxon>
        <taxon>Cyclobacteriaceae</taxon>
        <taxon>Cyclobacterium</taxon>
    </lineage>
</organism>
<dbReference type="InterPro" id="IPR036425">
    <property type="entry name" value="MoaB/Mog-like_dom_sf"/>
</dbReference>
<dbReference type="InterPro" id="IPR008135">
    <property type="entry name" value="Competence-induced_CinA"/>
</dbReference>
<sequence length="419" mass="46599">MHKPVTAEIISIGDELLYGQILDTNSKWLSEEMDKIGVRVIRKTTIGDDPEAMIQAFKLASKKADIILMTGGLGPTKDDLTKNVLAEFFNSSMKLFPDALEDVRHFFESRGRELSPTNRSQAYLPSNCTYIQNAVGTAPGMWFEEYKSVWMSMPGVPHEMKYLMENAVIPKIKEKYKLPVIYHKVIKTIGIGESWLSDIISEWEDQLPSHIRLAYLPSLGEVKLRLTGFGNSFDLIVKEVDEEIDKLEPLISKYIYGFNTDTIASVIGQTLIQNNENIAIAESCTGGYLSHVVTSIPGASNYYNGGIIPYHNAFKENLLDVDPVTLSTKGAVSEDTVIEMSKQVRLKFKSTYGLATSGVAGPGGGSKEKPVGLVWIACHDGEKCLTRKLQLTKDRLINIQLTSTASLNLLRETILQNRK</sequence>
<dbReference type="NCBIfam" id="NF001813">
    <property type="entry name" value="PRK00549.1"/>
    <property type="match status" value="1"/>
</dbReference>
<dbReference type="AlphaFoldDB" id="A0A0H4PD50"/>
<dbReference type="InterPro" id="IPR050101">
    <property type="entry name" value="CinA"/>
</dbReference>
<dbReference type="STRING" id="320787.CA2015_2966"/>